<dbReference type="PANTHER" id="PTHR23236:SF95">
    <property type="entry name" value="NUCLEOLAR PROTEIN 13"/>
    <property type="match status" value="1"/>
</dbReference>
<dbReference type="GO" id="GO:0005730">
    <property type="term" value="C:nucleolus"/>
    <property type="evidence" value="ECO:0007669"/>
    <property type="project" value="TreeGrafter"/>
</dbReference>
<evidence type="ECO:0000256" key="2">
    <source>
        <dbReference type="PROSITE-ProRule" id="PRU00176"/>
    </source>
</evidence>
<dbReference type="Gene3D" id="3.30.70.330">
    <property type="match status" value="2"/>
</dbReference>
<protein>
    <submittedName>
        <fullName evidence="5">Nucleolar protein 13</fullName>
    </submittedName>
</protein>
<dbReference type="Pfam" id="PF00076">
    <property type="entry name" value="RRM_1"/>
    <property type="match status" value="2"/>
</dbReference>
<dbReference type="SUPFAM" id="SSF54928">
    <property type="entry name" value="RNA-binding domain, RBD"/>
    <property type="match status" value="1"/>
</dbReference>
<evidence type="ECO:0000256" key="1">
    <source>
        <dbReference type="ARBA" id="ARBA00022884"/>
    </source>
</evidence>
<dbReference type="AlphaFoldDB" id="A0AAN7WJT0"/>
<dbReference type="Proteomes" id="UP001310594">
    <property type="component" value="Unassembled WGS sequence"/>
</dbReference>
<reference evidence="5" key="1">
    <citation type="submission" date="2023-08" db="EMBL/GenBank/DDBJ databases">
        <title>Black Yeasts Isolated from many extreme environments.</title>
        <authorList>
            <person name="Coleine C."/>
            <person name="Stajich J.E."/>
            <person name="Selbmann L."/>
        </authorList>
    </citation>
    <scope>NUCLEOTIDE SEQUENCE</scope>
    <source>
        <strain evidence="5">CCFEE 5810</strain>
    </source>
</reference>
<dbReference type="PROSITE" id="PS50102">
    <property type="entry name" value="RRM"/>
    <property type="match status" value="2"/>
</dbReference>
<evidence type="ECO:0000256" key="3">
    <source>
        <dbReference type="SAM" id="MobiDB-lite"/>
    </source>
</evidence>
<gene>
    <name evidence="5" type="primary">NOP13</name>
    <name evidence="5" type="ORF">LTR97_000102</name>
</gene>
<dbReference type="PANTHER" id="PTHR23236">
    <property type="entry name" value="EUKARYOTIC TRANSLATION INITIATION FACTOR 4B/4H"/>
    <property type="match status" value="1"/>
</dbReference>
<dbReference type="InterPro" id="IPR000504">
    <property type="entry name" value="RRM_dom"/>
</dbReference>
<feature type="compositionally biased region" description="Basic residues" evidence="3">
    <location>
        <begin position="290"/>
        <end position="307"/>
    </location>
</feature>
<dbReference type="EMBL" id="JAVRQU010000001">
    <property type="protein sequence ID" value="KAK5707565.1"/>
    <property type="molecule type" value="Genomic_DNA"/>
</dbReference>
<evidence type="ECO:0000259" key="4">
    <source>
        <dbReference type="PROSITE" id="PS50102"/>
    </source>
</evidence>
<evidence type="ECO:0000313" key="6">
    <source>
        <dbReference type="Proteomes" id="UP001310594"/>
    </source>
</evidence>
<feature type="region of interest" description="Disordered" evidence="3">
    <location>
        <begin position="271"/>
        <end position="367"/>
    </location>
</feature>
<feature type="domain" description="RRM" evidence="4">
    <location>
        <begin position="93"/>
        <end position="178"/>
    </location>
</feature>
<proteinExistence type="predicted"/>
<sequence>MADAINPERAALAPTLKAERKRKLEEELPEVTVDISLPEPPSKKAKRLERKFKSSSKPKPDTEISEGAKAIKEEYANKKDEEVKSEGPARSDYGIWVGNLPFSATKASLSQFLKEEGKIEPKDVLRVHMPAPADKQARASNKGFAYVDFSTQENLDKAMGLSEYMLGGRRVLIKNAKSFAGRPEKKEEEVKVEEKEPSKRVFVGNLNFDVTKEDLEEHFSQVGELEDVFMATFQDTGKCKGFAWIRFHEAEDAANAVRGWVYIKAEDDSDSDEVVMKESSGEEDQADAGRKKKKAKKPTKARRHKKHVNELHGRPLRLELAEDPQTRYKKRYGKDAVKPAPNAKPPPGGKPDRRAPRVNGDADTDPMAALQDIAGRRGDGDLASLAAAAAAQRGSKGPNAKQQKMGKEERRDERRKRHDARNIAPGQALANTPRASGAIVEGKGKKISFD</sequence>
<feature type="compositionally biased region" description="Basic and acidic residues" evidence="3">
    <location>
        <begin position="308"/>
        <end position="326"/>
    </location>
</feature>
<dbReference type="SMART" id="SM00360">
    <property type="entry name" value="RRM"/>
    <property type="match status" value="2"/>
</dbReference>
<accession>A0AAN7WJT0</accession>
<name>A0AAN7WJT0_9PEZI</name>
<keyword evidence="1 2" id="KW-0694">RNA-binding</keyword>
<feature type="region of interest" description="Disordered" evidence="3">
    <location>
        <begin position="385"/>
        <end position="450"/>
    </location>
</feature>
<feature type="region of interest" description="Disordered" evidence="3">
    <location>
        <begin position="1"/>
        <end position="20"/>
    </location>
</feature>
<feature type="domain" description="RRM" evidence="4">
    <location>
        <begin position="199"/>
        <end position="323"/>
    </location>
</feature>
<feature type="region of interest" description="Disordered" evidence="3">
    <location>
        <begin position="35"/>
        <end position="70"/>
    </location>
</feature>
<evidence type="ECO:0000313" key="5">
    <source>
        <dbReference type="EMBL" id="KAK5707565.1"/>
    </source>
</evidence>
<dbReference type="InterPro" id="IPR012677">
    <property type="entry name" value="Nucleotide-bd_a/b_plait_sf"/>
</dbReference>
<dbReference type="InterPro" id="IPR035979">
    <property type="entry name" value="RBD_domain_sf"/>
</dbReference>
<feature type="compositionally biased region" description="Basic residues" evidence="3">
    <location>
        <begin position="43"/>
        <end position="56"/>
    </location>
</feature>
<comment type="caution">
    <text evidence="5">The sequence shown here is derived from an EMBL/GenBank/DDBJ whole genome shotgun (WGS) entry which is preliminary data.</text>
</comment>
<organism evidence="5 6">
    <name type="scientific">Elasticomyces elasticus</name>
    <dbReference type="NCBI Taxonomy" id="574655"/>
    <lineage>
        <taxon>Eukaryota</taxon>
        <taxon>Fungi</taxon>
        <taxon>Dikarya</taxon>
        <taxon>Ascomycota</taxon>
        <taxon>Pezizomycotina</taxon>
        <taxon>Dothideomycetes</taxon>
        <taxon>Dothideomycetidae</taxon>
        <taxon>Mycosphaerellales</taxon>
        <taxon>Teratosphaeriaceae</taxon>
        <taxon>Elasticomyces</taxon>
    </lineage>
</organism>
<dbReference type="GO" id="GO:0003723">
    <property type="term" value="F:RNA binding"/>
    <property type="evidence" value="ECO:0007669"/>
    <property type="project" value="UniProtKB-UniRule"/>
</dbReference>